<reference evidence="1" key="2">
    <citation type="journal article" date="2015" name="Fish Shellfish Immunol.">
        <title>Early steps in the European eel (Anguilla anguilla)-Vibrio vulnificus interaction in the gills: Role of the RtxA13 toxin.</title>
        <authorList>
            <person name="Callol A."/>
            <person name="Pajuelo D."/>
            <person name="Ebbesson L."/>
            <person name="Teles M."/>
            <person name="MacKenzie S."/>
            <person name="Amaro C."/>
        </authorList>
    </citation>
    <scope>NUCLEOTIDE SEQUENCE</scope>
</reference>
<evidence type="ECO:0000313" key="1">
    <source>
        <dbReference type="EMBL" id="JAH76745.1"/>
    </source>
</evidence>
<name>A0A0E9VH58_ANGAN</name>
<accession>A0A0E9VH58</accession>
<dbReference type="AlphaFoldDB" id="A0A0E9VH58"/>
<organism evidence="1">
    <name type="scientific">Anguilla anguilla</name>
    <name type="common">European freshwater eel</name>
    <name type="synonym">Muraena anguilla</name>
    <dbReference type="NCBI Taxonomy" id="7936"/>
    <lineage>
        <taxon>Eukaryota</taxon>
        <taxon>Metazoa</taxon>
        <taxon>Chordata</taxon>
        <taxon>Craniata</taxon>
        <taxon>Vertebrata</taxon>
        <taxon>Euteleostomi</taxon>
        <taxon>Actinopterygii</taxon>
        <taxon>Neopterygii</taxon>
        <taxon>Teleostei</taxon>
        <taxon>Anguilliformes</taxon>
        <taxon>Anguillidae</taxon>
        <taxon>Anguilla</taxon>
    </lineage>
</organism>
<reference evidence="1" key="1">
    <citation type="submission" date="2014-11" db="EMBL/GenBank/DDBJ databases">
        <authorList>
            <person name="Amaro Gonzalez C."/>
        </authorList>
    </citation>
    <scope>NUCLEOTIDE SEQUENCE</scope>
</reference>
<dbReference type="EMBL" id="GBXM01031832">
    <property type="protein sequence ID" value="JAH76745.1"/>
    <property type="molecule type" value="Transcribed_RNA"/>
</dbReference>
<sequence length="27" mass="2977">MEHPNPPSCCPFIVGSEETMHLMLGGY</sequence>
<proteinExistence type="predicted"/>
<protein>
    <submittedName>
        <fullName evidence="1">Uncharacterized protein</fullName>
    </submittedName>
</protein>